<evidence type="ECO:0000313" key="1">
    <source>
        <dbReference type="EMBL" id="KAJ2806503.1"/>
    </source>
</evidence>
<protein>
    <submittedName>
        <fullName evidence="1">Uncharacterized protein</fullName>
    </submittedName>
</protein>
<organism evidence="1 2">
    <name type="scientific">Coemansia helicoidea</name>
    <dbReference type="NCBI Taxonomy" id="1286919"/>
    <lineage>
        <taxon>Eukaryota</taxon>
        <taxon>Fungi</taxon>
        <taxon>Fungi incertae sedis</taxon>
        <taxon>Zoopagomycota</taxon>
        <taxon>Kickxellomycotina</taxon>
        <taxon>Kickxellomycetes</taxon>
        <taxon>Kickxellales</taxon>
        <taxon>Kickxellaceae</taxon>
        <taxon>Coemansia</taxon>
    </lineage>
</organism>
<comment type="caution">
    <text evidence="1">The sequence shown here is derived from an EMBL/GenBank/DDBJ whole genome shotgun (WGS) entry which is preliminary data.</text>
</comment>
<reference evidence="1" key="1">
    <citation type="submission" date="2022-07" db="EMBL/GenBank/DDBJ databases">
        <title>Phylogenomic reconstructions and comparative analyses of Kickxellomycotina fungi.</title>
        <authorList>
            <person name="Reynolds N.K."/>
            <person name="Stajich J.E."/>
            <person name="Barry K."/>
            <person name="Grigoriev I.V."/>
            <person name="Crous P."/>
            <person name="Smith M.E."/>
        </authorList>
    </citation>
    <scope>NUCLEOTIDE SEQUENCE</scope>
    <source>
        <strain evidence="1">BCRC 34780</strain>
    </source>
</reference>
<accession>A0ACC1LFH7</accession>
<sequence>MPAFVFRLRMRVVRLSRLLLLAAVGVITAVAVLLTGRPFETHVLPAGQYWTLHRGPQHPDNQLLDKLAIILPVNNNTDMQFYNNMWLGDYLYPVCDWPAPGCKIVCNETSTYKTLDRKTFCFARAVKDIRDKEFFIKLDDDSLVDRDYVVSLMRQYTGLQRPVYISDHIRRGDKINPSIDGILYGNGKFYMFNYWLAQCVDTELQYKGRRNEDSVFGAMVRSGCGERNVVYVAENDDYIWHKGYENKDTFIDLAYIKNH</sequence>
<keyword evidence="2" id="KW-1185">Reference proteome</keyword>
<name>A0ACC1LFH7_9FUNG</name>
<dbReference type="Proteomes" id="UP001140087">
    <property type="component" value="Unassembled WGS sequence"/>
</dbReference>
<proteinExistence type="predicted"/>
<dbReference type="EMBL" id="JANBUN010000136">
    <property type="protein sequence ID" value="KAJ2806503.1"/>
    <property type="molecule type" value="Genomic_DNA"/>
</dbReference>
<gene>
    <name evidence="1" type="ORF">H4R21_000841</name>
</gene>
<evidence type="ECO:0000313" key="2">
    <source>
        <dbReference type="Proteomes" id="UP001140087"/>
    </source>
</evidence>